<dbReference type="EMBL" id="JAAXPR010000009">
    <property type="protein sequence ID" value="NKZ20459.1"/>
    <property type="molecule type" value="Genomic_DNA"/>
</dbReference>
<evidence type="ECO:0000259" key="1">
    <source>
        <dbReference type="Pfam" id="PF15633"/>
    </source>
</evidence>
<accession>A0A7X6MZB5</accession>
<protein>
    <recommendedName>
        <fullName evidence="1">Tox-ART-HYD1 domain-containing protein</fullName>
    </recommendedName>
</protein>
<comment type="caution">
    <text evidence="2">The sequence shown here is derived from an EMBL/GenBank/DDBJ whole genome shotgun (WGS) entry which is preliminary data.</text>
</comment>
<evidence type="ECO:0000313" key="3">
    <source>
        <dbReference type="Proteomes" id="UP000522720"/>
    </source>
</evidence>
<reference evidence="2 3" key="1">
    <citation type="submission" date="2020-04" db="EMBL/GenBank/DDBJ databases">
        <title>MicrobeNet Type strains.</title>
        <authorList>
            <person name="Nicholson A.C."/>
        </authorList>
    </citation>
    <scope>NUCLEOTIDE SEQUENCE [LARGE SCALE GENOMIC DNA]</scope>
    <source>
        <strain evidence="2 3">CCUG 69612</strain>
    </source>
</reference>
<gene>
    <name evidence="2" type="ORF">HF992_06320</name>
</gene>
<dbReference type="InterPro" id="IPR028920">
    <property type="entry name" value="Tox-ART-HYD1_dom"/>
</dbReference>
<dbReference type="AlphaFoldDB" id="A0A7X6MZB5"/>
<feature type="domain" description="Tox-ART-HYD1" evidence="1">
    <location>
        <begin position="2"/>
        <end position="45"/>
    </location>
</feature>
<dbReference type="Proteomes" id="UP000522720">
    <property type="component" value="Unassembled WGS sequence"/>
</dbReference>
<proteinExistence type="predicted"/>
<keyword evidence="3" id="KW-1185">Reference proteome</keyword>
<name>A0A7X6MZB5_9STRE</name>
<organism evidence="2 3">
    <name type="scientific">Streptococcus ovuberis</name>
    <dbReference type="NCBI Taxonomy" id="1936207"/>
    <lineage>
        <taxon>Bacteria</taxon>
        <taxon>Bacillati</taxon>
        <taxon>Bacillota</taxon>
        <taxon>Bacilli</taxon>
        <taxon>Lactobacillales</taxon>
        <taxon>Streptococcaceae</taxon>
        <taxon>Streptococcus</taxon>
    </lineage>
</organism>
<sequence length="51" mass="5614">MTIPFQGNKFANYVEVDVTGLGVIKGRDGVFVVPNDKSLDISNRILNYGKN</sequence>
<evidence type="ECO:0000313" key="2">
    <source>
        <dbReference type="EMBL" id="NKZ20459.1"/>
    </source>
</evidence>
<dbReference type="Pfam" id="PF15633">
    <property type="entry name" value="Tox-ART-HYD1"/>
    <property type="match status" value="1"/>
</dbReference>